<sequence length="69" mass="7536">MALRVRDPYGNVTEIHPSARPFWEGREGHTILDDSGETAQSVEVVSPESGTTKRITKSAATQPAQNVEE</sequence>
<evidence type="ECO:0008006" key="4">
    <source>
        <dbReference type="Google" id="ProtNLM"/>
    </source>
</evidence>
<dbReference type="EMBL" id="JBHMBS010000031">
    <property type="protein sequence ID" value="MFB9681215.1"/>
    <property type="molecule type" value="Genomic_DNA"/>
</dbReference>
<dbReference type="RefSeq" id="WP_344747086.1">
    <property type="nucleotide sequence ID" value="NZ_BAAAWW010000117.1"/>
</dbReference>
<name>A0ABV5TQ12_9ACTN</name>
<feature type="compositionally biased region" description="Polar residues" evidence="1">
    <location>
        <begin position="37"/>
        <end position="69"/>
    </location>
</feature>
<dbReference type="Proteomes" id="UP001589610">
    <property type="component" value="Unassembled WGS sequence"/>
</dbReference>
<gene>
    <name evidence="2" type="ORF">ACFFRH_37545</name>
</gene>
<protein>
    <recommendedName>
        <fullName evidence="4">ATP-grasp-modified RiPP</fullName>
    </recommendedName>
</protein>
<organism evidence="2 3">
    <name type="scientific">Streptosporangium vulgare</name>
    <dbReference type="NCBI Taxonomy" id="46190"/>
    <lineage>
        <taxon>Bacteria</taxon>
        <taxon>Bacillati</taxon>
        <taxon>Actinomycetota</taxon>
        <taxon>Actinomycetes</taxon>
        <taxon>Streptosporangiales</taxon>
        <taxon>Streptosporangiaceae</taxon>
        <taxon>Streptosporangium</taxon>
    </lineage>
</organism>
<accession>A0ABV5TQ12</accession>
<feature type="region of interest" description="Disordered" evidence="1">
    <location>
        <begin position="36"/>
        <end position="69"/>
    </location>
</feature>
<comment type="caution">
    <text evidence="2">The sequence shown here is derived from an EMBL/GenBank/DDBJ whole genome shotgun (WGS) entry which is preliminary data.</text>
</comment>
<evidence type="ECO:0000313" key="2">
    <source>
        <dbReference type="EMBL" id="MFB9681215.1"/>
    </source>
</evidence>
<keyword evidence="3" id="KW-1185">Reference proteome</keyword>
<reference evidence="2 3" key="1">
    <citation type="submission" date="2024-09" db="EMBL/GenBank/DDBJ databases">
        <authorList>
            <person name="Sun Q."/>
            <person name="Mori K."/>
        </authorList>
    </citation>
    <scope>NUCLEOTIDE SEQUENCE [LARGE SCALE GENOMIC DNA]</scope>
    <source>
        <strain evidence="2 3">JCM 3028</strain>
    </source>
</reference>
<evidence type="ECO:0000256" key="1">
    <source>
        <dbReference type="SAM" id="MobiDB-lite"/>
    </source>
</evidence>
<proteinExistence type="predicted"/>
<evidence type="ECO:0000313" key="3">
    <source>
        <dbReference type="Proteomes" id="UP001589610"/>
    </source>
</evidence>